<accession>A0A8D5GA80</accession>
<dbReference type="AlphaFoldDB" id="A0A8D5GA80"/>
<reference evidence="1" key="1">
    <citation type="journal article" date="2021" name="Arch. Microbiol.">
        <title>Methyloradius palustris gen. nov., sp. nov., a methanol-oxidizing bacterium isolated from snow.</title>
        <authorList>
            <person name="Miyadera T."/>
            <person name="Kojima H."/>
            <person name="Fukui M."/>
        </authorList>
    </citation>
    <scope>NUCLEOTIDE SEQUENCE</scope>
    <source>
        <strain evidence="1">Zm11</strain>
    </source>
</reference>
<proteinExistence type="predicted"/>
<dbReference type="Proteomes" id="UP000826722">
    <property type="component" value="Chromosome"/>
</dbReference>
<protein>
    <submittedName>
        <fullName evidence="1">Uncharacterized protein</fullName>
    </submittedName>
</protein>
<organism evidence="1 2">
    <name type="scientific">Methyloradius palustris</name>
    <dbReference type="NCBI Taxonomy" id="2778876"/>
    <lineage>
        <taxon>Bacteria</taxon>
        <taxon>Pseudomonadati</taxon>
        <taxon>Pseudomonadota</taxon>
        <taxon>Betaproteobacteria</taxon>
        <taxon>Nitrosomonadales</taxon>
        <taxon>Methylophilaceae</taxon>
        <taxon>Methyloradius</taxon>
    </lineage>
</organism>
<dbReference type="KEGG" id="mpau:ZMTM_22010"/>
<name>A0A8D5GA80_9PROT</name>
<evidence type="ECO:0000313" key="2">
    <source>
        <dbReference type="Proteomes" id="UP000826722"/>
    </source>
</evidence>
<dbReference type="EMBL" id="AP024110">
    <property type="protein sequence ID" value="BCM25942.1"/>
    <property type="molecule type" value="Genomic_DNA"/>
</dbReference>
<gene>
    <name evidence="1" type="ORF">ZMTM_22010</name>
</gene>
<sequence length="181" mass="20264">MTLPLVGVAIFIIAPLWGIYLISKSSVDNVNTVMLRAHQLIFEQLQNVDYFYYGGGGGLAVDVKNQTFCFVKAKSVKDLTYKLVPFNEIKGWQSSQPGRLEYTGFGVNTGIQAEMKNQQEVRKQAFHTGLTVTTNQLDNHQIFIHMPLQKANAWIQLLTKAINSKDLAVSSPPRFFPALES</sequence>
<keyword evidence="2" id="KW-1185">Reference proteome</keyword>
<evidence type="ECO:0000313" key="1">
    <source>
        <dbReference type="EMBL" id="BCM25942.1"/>
    </source>
</evidence>